<dbReference type="Proteomes" id="UP000275078">
    <property type="component" value="Unassembled WGS sequence"/>
</dbReference>
<sequence length="185" mass="21735">MYLHTTTIYLLKFDLLSEAASWNSEHQLGYNIPNRLNGIAFSRQGLNGQQNKRDKAAVHARKHFNTLIRLPLELRLHIYTLCSALELLQVSHTSRFLYEEINNHPSVYENAPGYRKPYAKRSIPLALPQIRFSNSKDYYFFLKEYTATFGGSETGWTACHECWAVVRNDKYHMFSHDTCLRCRRW</sequence>
<reference evidence="1 2" key="1">
    <citation type="journal article" date="2018" name="Nat. Ecol. Evol.">
        <title>Pezizomycetes genomes reveal the molecular basis of ectomycorrhizal truffle lifestyle.</title>
        <authorList>
            <person name="Murat C."/>
            <person name="Payen T."/>
            <person name="Noel B."/>
            <person name="Kuo A."/>
            <person name="Morin E."/>
            <person name="Chen J."/>
            <person name="Kohler A."/>
            <person name="Krizsan K."/>
            <person name="Balestrini R."/>
            <person name="Da Silva C."/>
            <person name="Montanini B."/>
            <person name="Hainaut M."/>
            <person name="Levati E."/>
            <person name="Barry K.W."/>
            <person name="Belfiori B."/>
            <person name="Cichocki N."/>
            <person name="Clum A."/>
            <person name="Dockter R.B."/>
            <person name="Fauchery L."/>
            <person name="Guy J."/>
            <person name="Iotti M."/>
            <person name="Le Tacon F."/>
            <person name="Lindquist E.A."/>
            <person name="Lipzen A."/>
            <person name="Malagnac F."/>
            <person name="Mello A."/>
            <person name="Molinier V."/>
            <person name="Miyauchi S."/>
            <person name="Poulain J."/>
            <person name="Riccioni C."/>
            <person name="Rubini A."/>
            <person name="Sitrit Y."/>
            <person name="Splivallo R."/>
            <person name="Traeger S."/>
            <person name="Wang M."/>
            <person name="Zifcakova L."/>
            <person name="Wipf D."/>
            <person name="Zambonelli A."/>
            <person name="Paolocci F."/>
            <person name="Nowrousian M."/>
            <person name="Ottonello S."/>
            <person name="Baldrian P."/>
            <person name="Spatafora J.W."/>
            <person name="Henrissat B."/>
            <person name="Nagy L.G."/>
            <person name="Aury J.M."/>
            <person name="Wincker P."/>
            <person name="Grigoriev I.V."/>
            <person name="Bonfante P."/>
            <person name="Martin F.M."/>
        </authorList>
    </citation>
    <scope>NUCLEOTIDE SEQUENCE [LARGE SCALE GENOMIC DNA]</scope>
    <source>
        <strain evidence="1 2">RN42</strain>
    </source>
</reference>
<organism evidence="1 2">
    <name type="scientific">Ascobolus immersus RN42</name>
    <dbReference type="NCBI Taxonomy" id="1160509"/>
    <lineage>
        <taxon>Eukaryota</taxon>
        <taxon>Fungi</taxon>
        <taxon>Dikarya</taxon>
        <taxon>Ascomycota</taxon>
        <taxon>Pezizomycotina</taxon>
        <taxon>Pezizomycetes</taxon>
        <taxon>Pezizales</taxon>
        <taxon>Ascobolaceae</taxon>
        <taxon>Ascobolus</taxon>
    </lineage>
</organism>
<name>A0A3N4IS85_ASCIM</name>
<evidence type="ECO:0000313" key="1">
    <source>
        <dbReference type="EMBL" id="RPA87081.1"/>
    </source>
</evidence>
<dbReference type="EMBL" id="ML119647">
    <property type="protein sequence ID" value="RPA87081.1"/>
    <property type="molecule type" value="Genomic_DNA"/>
</dbReference>
<dbReference type="SUPFAM" id="SSF81383">
    <property type="entry name" value="F-box domain"/>
    <property type="match status" value="1"/>
</dbReference>
<dbReference type="CDD" id="cd09917">
    <property type="entry name" value="F-box_SF"/>
    <property type="match status" value="1"/>
</dbReference>
<evidence type="ECO:0008006" key="3">
    <source>
        <dbReference type="Google" id="ProtNLM"/>
    </source>
</evidence>
<gene>
    <name evidence="1" type="ORF">BJ508DRAFT_95805</name>
</gene>
<keyword evidence="2" id="KW-1185">Reference proteome</keyword>
<dbReference type="AlphaFoldDB" id="A0A3N4IS85"/>
<protein>
    <recommendedName>
        <fullName evidence="3">F-box domain-containing protein</fullName>
    </recommendedName>
</protein>
<accession>A0A3N4IS85</accession>
<dbReference type="InterPro" id="IPR036047">
    <property type="entry name" value="F-box-like_dom_sf"/>
</dbReference>
<dbReference type="OrthoDB" id="435188at2759"/>
<evidence type="ECO:0000313" key="2">
    <source>
        <dbReference type="Proteomes" id="UP000275078"/>
    </source>
</evidence>
<proteinExistence type="predicted"/>